<keyword evidence="1" id="KW-0175">Coiled coil</keyword>
<protein>
    <submittedName>
        <fullName evidence="4">Uncharacterized protein</fullName>
    </submittedName>
</protein>
<evidence type="ECO:0000313" key="5">
    <source>
        <dbReference type="Proteomes" id="UP000823749"/>
    </source>
</evidence>
<feature type="coiled-coil region" evidence="1">
    <location>
        <begin position="329"/>
        <end position="356"/>
    </location>
</feature>
<evidence type="ECO:0000256" key="3">
    <source>
        <dbReference type="SAM" id="Phobius"/>
    </source>
</evidence>
<evidence type="ECO:0000256" key="2">
    <source>
        <dbReference type="SAM" id="MobiDB-lite"/>
    </source>
</evidence>
<feature type="transmembrane region" description="Helical" evidence="3">
    <location>
        <begin position="442"/>
        <end position="465"/>
    </location>
</feature>
<keyword evidence="5" id="KW-1185">Reference proteome</keyword>
<comment type="caution">
    <text evidence="4">The sequence shown here is derived from an EMBL/GenBank/DDBJ whole genome shotgun (WGS) entry which is preliminary data.</text>
</comment>
<accession>A0AAV6JAU1</accession>
<evidence type="ECO:0000256" key="1">
    <source>
        <dbReference type="SAM" id="Coils"/>
    </source>
</evidence>
<keyword evidence="3" id="KW-0472">Membrane</keyword>
<dbReference type="PANTHER" id="PTHR33868:SF2">
    <property type="entry name" value="EXPRESSED PROTEIN"/>
    <property type="match status" value="1"/>
</dbReference>
<evidence type="ECO:0000313" key="4">
    <source>
        <dbReference type="EMBL" id="KAG5538211.1"/>
    </source>
</evidence>
<organism evidence="4 5">
    <name type="scientific">Rhododendron griersonianum</name>
    <dbReference type="NCBI Taxonomy" id="479676"/>
    <lineage>
        <taxon>Eukaryota</taxon>
        <taxon>Viridiplantae</taxon>
        <taxon>Streptophyta</taxon>
        <taxon>Embryophyta</taxon>
        <taxon>Tracheophyta</taxon>
        <taxon>Spermatophyta</taxon>
        <taxon>Magnoliopsida</taxon>
        <taxon>eudicotyledons</taxon>
        <taxon>Gunneridae</taxon>
        <taxon>Pentapetalae</taxon>
        <taxon>asterids</taxon>
        <taxon>Ericales</taxon>
        <taxon>Ericaceae</taxon>
        <taxon>Ericoideae</taxon>
        <taxon>Rhodoreae</taxon>
        <taxon>Rhododendron</taxon>
    </lineage>
</organism>
<dbReference type="PANTHER" id="PTHR33868">
    <property type="entry name" value="EXPRESSED PROTEIN"/>
    <property type="match status" value="1"/>
</dbReference>
<dbReference type="AlphaFoldDB" id="A0AAV6JAU1"/>
<proteinExistence type="predicted"/>
<feature type="region of interest" description="Disordered" evidence="2">
    <location>
        <begin position="29"/>
        <end position="67"/>
    </location>
</feature>
<sequence length="468" mass="52248">MAAAEARAAWQRTVNRCFVQEDAKRAPKLACCPSGSASSKQVDAEPANPTDGQDDPSVGFMPLNRNPSYSNLPPESRWWLQMQPNHGFPKNLTNEQLSPLQEEMETFGPDGADSISKVSEVNPQHDGHHKPSLDSYSRPTAICMKKDPEVEQKELKTVYTKSAQEPLNLDNLGESYELLEMDPVGCSKQTSRNSFDSDYPWIGGEKAEPWWRVADGDELVSIVARRSLDLIENCDLPRPQNTHVKGDPYVYLGYLDRDGILPPFKDLKAPMSSPTVGTPGGLTIGSACEKPWASLWEQSHSGSDKRNSSDGPTLKEMTETQNYDMDPSKAQLLEALRHSQTRAREAEKAAKEAYAEKEHILKLFFRQASHLFAYKQWFQLLQLENLYCQIKNTNEPISTLFPAVLPWMPFKPVKPQKNCQKPAKGKQGKRGHSRCEISKFSVAFALGLGLVGAGLLLGWTIGWMLPAF</sequence>
<keyword evidence="3" id="KW-0812">Transmembrane</keyword>
<feature type="region of interest" description="Disordered" evidence="2">
    <location>
        <begin position="299"/>
        <end position="322"/>
    </location>
</feature>
<keyword evidence="3" id="KW-1133">Transmembrane helix</keyword>
<name>A0AAV6JAU1_9ERIC</name>
<dbReference type="Proteomes" id="UP000823749">
    <property type="component" value="Chromosome 7"/>
</dbReference>
<gene>
    <name evidence="4" type="ORF">RHGRI_018962</name>
</gene>
<reference evidence="4" key="1">
    <citation type="submission" date="2020-08" db="EMBL/GenBank/DDBJ databases">
        <title>Plant Genome Project.</title>
        <authorList>
            <person name="Zhang R.-G."/>
        </authorList>
    </citation>
    <scope>NUCLEOTIDE SEQUENCE</scope>
    <source>
        <strain evidence="4">WSP0</strain>
        <tissue evidence="4">Leaf</tissue>
    </source>
</reference>
<dbReference type="EMBL" id="JACTNZ010000007">
    <property type="protein sequence ID" value="KAG5538211.1"/>
    <property type="molecule type" value="Genomic_DNA"/>
</dbReference>